<evidence type="ECO:0000313" key="1">
    <source>
        <dbReference type="EMBL" id="TID24915.1"/>
    </source>
</evidence>
<sequence length="180" mass="19728">MPEVLIVLKPSVPWFATAYGQGQAHVDVQPACFIQSHQPAQGNSFSLHKATPSACTRQLLQPAQGDSFSLHKATPSELALAKRKLKKQIANGEGRRAVLKPIQDPAWQAYRFGFSPSVTCLYRPSLAAGLLLTQSWGHKLPSSSRNCLAQENKNHQAWKVSQGLMPDQGLMPATIRHLLV</sequence>
<protein>
    <submittedName>
        <fullName evidence="1">Uncharacterized protein</fullName>
    </submittedName>
</protein>
<accession>A0A4Z1P8U1</accession>
<reference evidence="1 2" key="1">
    <citation type="submission" date="2019-04" db="EMBL/GenBank/DDBJ databases">
        <title>High contiguity whole genome sequence and gene annotation resource for two Venturia nashicola isolates.</title>
        <authorList>
            <person name="Prokchorchik M."/>
            <person name="Won K."/>
            <person name="Lee Y."/>
            <person name="Choi E.D."/>
            <person name="Segonzac C."/>
            <person name="Sohn K.H."/>
        </authorList>
    </citation>
    <scope>NUCLEOTIDE SEQUENCE [LARGE SCALE GENOMIC DNA]</scope>
    <source>
        <strain evidence="1 2">PRI2</strain>
    </source>
</reference>
<evidence type="ECO:0000313" key="2">
    <source>
        <dbReference type="Proteomes" id="UP000298493"/>
    </source>
</evidence>
<comment type="caution">
    <text evidence="1">The sequence shown here is derived from an EMBL/GenBank/DDBJ whole genome shotgun (WGS) entry which is preliminary data.</text>
</comment>
<dbReference type="Proteomes" id="UP000298493">
    <property type="component" value="Unassembled WGS sequence"/>
</dbReference>
<proteinExistence type="predicted"/>
<dbReference type="AlphaFoldDB" id="A0A4Z1P8U1"/>
<name>A0A4Z1P8U1_9PEZI</name>
<gene>
    <name evidence="1" type="ORF">E6O75_ATG04120</name>
</gene>
<organism evidence="1 2">
    <name type="scientific">Venturia nashicola</name>
    <dbReference type="NCBI Taxonomy" id="86259"/>
    <lineage>
        <taxon>Eukaryota</taxon>
        <taxon>Fungi</taxon>
        <taxon>Dikarya</taxon>
        <taxon>Ascomycota</taxon>
        <taxon>Pezizomycotina</taxon>
        <taxon>Dothideomycetes</taxon>
        <taxon>Pleosporomycetidae</taxon>
        <taxon>Venturiales</taxon>
        <taxon>Venturiaceae</taxon>
        <taxon>Venturia</taxon>
    </lineage>
</organism>
<keyword evidence="2" id="KW-1185">Reference proteome</keyword>
<dbReference type="EMBL" id="SNSC02000004">
    <property type="protein sequence ID" value="TID24915.1"/>
    <property type="molecule type" value="Genomic_DNA"/>
</dbReference>